<evidence type="ECO:0000313" key="9">
    <source>
        <dbReference type="EMBL" id="TMJ10551.1"/>
    </source>
</evidence>
<organism evidence="9 10">
    <name type="scientific">Candidatus Segetimicrobium genomatis</name>
    <dbReference type="NCBI Taxonomy" id="2569760"/>
    <lineage>
        <taxon>Bacteria</taxon>
        <taxon>Bacillati</taxon>
        <taxon>Candidatus Sysuimicrobiota</taxon>
        <taxon>Candidatus Sysuimicrobiia</taxon>
        <taxon>Candidatus Sysuimicrobiales</taxon>
        <taxon>Candidatus Segetimicrobiaceae</taxon>
        <taxon>Candidatus Segetimicrobium</taxon>
    </lineage>
</organism>
<comment type="similarity">
    <text evidence="7">Belongs to the binding-protein-dependent transport system permease family.</text>
</comment>
<dbReference type="CDD" id="cd06261">
    <property type="entry name" value="TM_PBP2"/>
    <property type="match status" value="1"/>
</dbReference>
<feature type="transmembrane region" description="Helical" evidence="7">
    <location>
        <begin position="12"/>
        <end position="35"/>
    </location>
</feature>
<keyword evidence="5 7" id="KW-1133">Transmembrane helix</keyword>
<comment type="subcellular location">
    <subcellularLocation>
        <location evidence="1 7">Cell membrane</location>
        <topology evidence="1 7">Multi-pass membrane protein</topology>
    </subcellularLocation>
</comment>
<dbReference type="PROSITE" id="PS50928">
    <property type="entry name" value="ABC_TM1"/>
    <property type="match status" value="1"/>
</dbReference>
<evidence type="ECO:0000256" key="3">
    <source>
        <dbReference type="ARBA" id="ARBA00022475"/>
    </source>
</evidence>
<evidence type="ECO:0000256" key="7">
    <source>
        <dbReference type="RuleBase" id="RU363032"/>
    </source>
</evidence>
<dbReference type="InterPro" id="IPR035906">
    <property type="entry name" value="MetI-like_sf"/>
</dbReference>
<dbReference type="SUPFAM" id="SSF161098">
    <property type="entry name" value="MetI-like"/>
    <property type="match status" value="1"/>
</dbReference>
<evidence type="ECO:0000256" key="6">
    <source>
        <dbReference type="ARBA" id="ARBA00023136"/>
    </source>
</evidence>
<evidence type="ECO:0000256" key="5">
    <source>
        <dbReference type="ARBA" id="ARBA00022989"/>
    </source>
</evidence>
<keyword evidence="3" id="KW-1003">Cell membrane</keyword>
<evidence type="ECO:0000256" key="4">
    <source>
        <dbReference type="ARBA" id="ARBA00022692"/>
    </source>
</evidence>
<reference evidence="9 10" key="1">
    <citation type="journal article" date="2019" name="Nat. Microbiol.">
        <title>Mediterranean grassland soil C-N compound turnover is dependent on rainfall and depth, and is mediated by genomically divergent microorganisms.</title>
        <authorList>
            <person name="Diamond S."/>
            <person name="Andeer P.F."/>
            <person name="Li Z."/>
            <person name="Crits-Christoph A."/>
            <person name="Burstein D."/>
            <person name="Anantharaman K."/>
            <person name="Lane K.R."/>
            <person name="Thomas B.C."/>
            <person name="Pan C."/>
            <person name="Northen T.R."/>
            <person name="Banfield J.F."/>
        </authorList>
    </citation>
    <scope>NUCLEOTIDE SEQUENCE [LARGE SCALE GENOMIC DNA]</scope>
    <source>
        <strain evidence="9">NP_2</strain>
    </source>
</reference>
<evidence type="ECO:0000313" key="10">
    <source>
        <dbReference type="Proteomes" id="UP000318661"/>
    </source>
</evidence>
<feature type="transmembrane region" description="Helical" evidence="7">
    <location>
        <begin position="258"/>
        <end position="279"/>
    </location>
</feature>
<dbReference type="InterPro" id="IPR000515">
    <property type="entry name" value="MetI-like"/>
</dbReference>
<dbReference type="InterPro" id="IPR050901">
    <property type="entry name" value="BP-dep_ABC_trans_perm"/>
</dbReference>
<evidence type="ECO:0000256" key="1">
    <source>
        <dbReference type="ARBA" id="ARBA00004651"/>
    </source>
</evidence>
<protein>
    <submittedName>
        <fullName evidence="9">Carbohydrate ABC transporter permease</fullName>
    </submittedName>
</protein>
<feature type="transmembrane region" description="Helical" evidence="7">
    <location>
        <begin position="95"/>
        <end position="115"/>
    </location>
</feature>
<comment type="caution">
    <text evidence="9">The sequence shown here is derived from an EMBL/GenBank/DDBJ whole genome shotgun (WGS) entry which is preliminary data.</text>
</comment>
<accession>A0A537LRA1</accession>
<dbReference type="GO" id="GO:0005886">
    <property type="term" value="C:plasma membrane"/>
    <property type="evidence" value="ECO:0007669"/>
    <property type="project" value="UniProtKB-SubCell"/>
</dbReference>
<gene>
    <name evidence="9" type="ORF">E6G99_00150</name>
</gene>
<feature type="transmembrane region" description="Helical" evidence="7">
    <location>
        <begin position="202"/>
        <end position="227"/>
    </location>
</feature>
<dbReference type="EMBL" id="VBAJ01000008">
    <property type="protein sequence ID" value="TMJ10551.1"/>
    <property type="molecule type" value="Genomic_DNA"/>
</dbReference>
<keyword evidence="4 7" id="KW-0812">Transmembrane</keyword>
<feature type="domain" description="ABC transmembrane type-1" evidence="8">
    <location>
        <begin position="90"/>
        <end position="281"/>
    </location>
</feature>
<dbReference type="PANTHER" id="PTHR32243">
    <property type="entry name" value="MALTOSE TRANSPORT SYSTEM PERMEASE-RELATED"/>
    <property type="match status" value="1"/>
</dbReference>
<feature type="transmembrane region" description="Helical" evidence="7">
    <location>
        <begin position="127"/>
        <end position="147"/>
    </location>
</feature>
<sequence>MRRRAWERAGSGAVVAAVVVFALAPFAWVVISGFLPEVAILTVPPDWFKFGMILDNYRYIVTGEVPRAYQVGGVLRRMISEEVRAVPRAAFNSTVVALGTLVLNWVLGAPAAYAYARMSFTGRVATFYFITASRLIPAAALAIPYYLIIKGLGLLDHHLALILIHTALTLPFTVLILVLYFRTIPAEIEESAQLDGATRPKILRRIVLPLALPSLVGTGLFAFMLSYGEFLFSMLVLGSPQTRTLPVTLASVSTNPDVTWTLLSAGTTLAVLPALLLVWPIWRYMVRGLVTGAV</sequence>
<dbReference type="Pfam" id="PF00528">
    <property type="entry name" value="BPD_transp_1"/>
    <property type="match status" value="1"/>
</dbReference>
<dbReference type="AlphaFoldDB" id="A0A537LRA1"/>
<evidence type="ECO:0000259" key="8">
    <source>
        <dbReference type="PROSITE" id="PS50928"/>
    </source>
</evidence>
<evidence type="ECO:0000256" key="2">
    <source>
        <dbReference type="ARBA" id="ARBA00022448"/>
    </source>
</evidence>
<feature type="transmembrane region" description="Helical" evidence="7">
    <location>
        <begin position="159"/>
        <end position="181"/>
    </location>
</feature>
<dbReference type="GO" id="GO:0055085">
    <property type="term" value="P:transmembrane transport"/>
    <property type="evidence" value="ECO:0007669"/>
    <property type="project" value="InterPro"/>
</dbReference>
<keyword evidence="6 7" id="KW-0472">Membrane</keyword>
<name>A0A537LRA1_9BACT</name>
<dbReference type="Proteomes" id="UP000318661">
    <property type="component" value="Unassembled WGS sequence"/>
</dbReference>
<proteinExistence type="inferred from homology"/>
<dbReference type="PANTHER" id="PTHR32243:SF18">
    <property type="entry name" value="INNER MEMBRANE ABC TRANSPORTER PERMEASE PROTEIN YCJP"/>
    <property type="match status" value="1"/>
</dbReference>
<dbReference type="Gene3D" id="1.10.3720.10">
    <property type="entry name" value="MetI-like"/>
    <property type="match status" value="1"/>
</dbReference>
<keyword evidence="2 7" id="KW-0813">Transport</keyword>